<evidence type="ECO:0000313" key="4">
    <source>
        <dbReference type="Proteomes" id="UP000028630"/>
    </source>
</evidence>
<reference evidence="4" key="1">
    <citation type="submission" date="2014-05" db="EMBL/GenBank/DDBJ databases">
        <title>ATOL: Assembling a taxonomically balanced genome-scale reconstruction of the evolutionary history of the Enterobacteriaceae.</title>
        <authorList>
            <person name="Plunkett G. III"/>
            <person name="Neeno-Eckwall E.C."/>
            <person name="Glasner J.D."/>
            <person name="Perna N.T."/>
        </authorList>
    </citation>
    <scope>NUCLEOTIDE SEQUENCE [LARGE SCALE GENOMIC DNA]</scope>
    <source>
        <strain evidence="4">ATCC 49490</strain>
    </source>
</reference>
<dbReference type="InterPro" id="IPR003675">
    <property type="entry name" value="Rce1/LyrA-like_dom"/>
</dbReference>
<dbReference type="GO" id="GO:0080120">
    <property type="term" value="P:CAAX-box protein maturation"/>
    <property type="evidence" value="ECO:0007669"/>
    <property type="project" value="UniProtKB-ARBA"/>
</dbReference>
<dbReference type="GO" id="GO:0004175">
    <property type="term" value="F:endopeptidase activity"/>
    <property type="evidence" value="ECO:0007669"/>
    <property type="project" value="UniProtKB-ARBA"/>
</dbReference>
<dbReference type="eggNOG" id="COG1266">
    <property type="taxonomic scope" value="Bacteria"/>
</dbReference>
<keyword evidence="1" id="KW-0472">Membrane</keyword>
<comment type="caution">
    <text evidence="3">The sequence shown here is derived from an EMBL/GenBank/DDBJ whole genome shotgun (WGS) entry which is preliminary data.</text>
</comment>
<feature type="transmembrane region" description="Helical" evidence="1">
    <location>
        <begin position="115"/>
        <end position="138"/>
    </location>
</feature>
<name>A0A084ZMK4_9ENTR</name>
<dbReference type="PANTHER" id="PTHR43592:SF15">
    <property type="entry name" value="CAAX AMINO TERMINAL PROTEASE FAMILY PROTEIN"/>
    <property type="match status" value="1"/>
</dbReference>
<feature type="transmembrane region" description="Helical" evidence="1">
    <location>
        <begin position="12"/>
        <end position="34"/>
    </location>
</feature>
<dbReference type="GO" id="GO:0006508">
    <property type="term" value="P:proteolysis"/>
    <property type="evidence" value="ECO:0007669"/>
    <property type="project" value="UniProtKB-KW"/>
</dbReference>
<dbReference type="AlphaFoldDB" id="A0A084ZMK4"/>
<feature type="domain" description="CAAX prenyl protease 2/Lysostaphin resistance protein A-like" evidence="2">
    <location>
        <begin position="115"/>
        <end position="207"/>
    </location>
</feature>
<feature type="transmembrane region" description="Helical" evidence="1">
    <location>
        <begin position="172"/>
        <end position="189"/>
    </location>
</feature>
<gene>
    <name evidence="3" type="ORF">GTGU_04368</name>
</gene>
<feature type="transmembrane region" description="Helical" evidence="1">
    <location>
        <begin position="74"/>
        <end position="95"/>
    </location>
</feature>
<accession>A0A084ZMK4</accession>
<dbReference type="OrthoDB" id="158986at2"/>
<dbReference type="Proteomes" id="UP000028630">
    <property type="component" value="Unassembled WGS sequence"/>
</dbReference>
<evidence type="ECO:0000256" key="1">
    <source>
        <dbReference type="SAM" id="Phobius"/>
    </source>
</evidence>
<keyword evidence="3" id="KW-0645">Protease</keyword>
<feature type="transmembrane region" description="Helical" evidence="1">
    <location>
        <begin position="194"/>
        <end position="214"/>
    </location>
</feature>
<keyword evidence="1" id="KW-0812">Transmembrane</keyword>
<dbReference type="Pfam" id="PF02517">
    <property type="entry name" value="Rce1-like"/>
    <property type="match status" value="1"/>
</dbReference>
<feature type="transmembrane region" description="Helical" evidence="1">
    <location>
        <begin position="40"/>
        <end position="62"/>
    </location>
</feature>
<feature type="transmembrane region" description="Helical" evidence="1">
    <location>
        <begin position="150"/>
        <end position="166"/>
    </location>
</feature>
<dbReference type="RefSeq" id="WP_038162389.1">
    <property type="nucleotide sequence ID" value="NZ_JMTB01000121.1"/>
</dbReference>
<organism evidence="3 4">
    <name type="scientific">Trabulsiella guamensis ATCC 49490</name>
    <dbReference type="NCBI Taxonomy" id="1005994"/>
    <lineage>
        <taxon>Bacteria</taxon>
        <taxon>Pseudomonadati</taxon>
        <taxon>Pseudomonadota</taxon>
        <taxon>Gammaproteobacteria</taxon>
        <taxon>Enterobacterales</taxon>
        <taxon>Enterobacteriaceae</taxon>
        <taxon>Trabulsiella</taxon>
    </lineage>
</organism>
<keyword evidence="1" id="KW-1133">Transmembrane helix</keyword>
<keyword evidence="3" id="KW-0378">Hydrolase</keyword>
<dbReference type="PANTHER" id="PTHR43592">
    <property type="entry name" value="CAAX AMINO TERMINAL PROTEASE"/>
    <property type="match status" value="1"/>
</dbReference>
<dbReference type="EMBL" id="JMTB01000121">
    <property type="protein sequence ID" value="KFB98698.1"/>
    <property type="molecule type" value="Genomic_DNA"/>
</dbReference>
<protein>
    <submittedName>
        <fullName evidence="3">CAAX family protease</fullName>
    </submittedName>
</protein>
<evidence type="ECO:0000259" key="2">
    <source>
        <dbReference type="Pfam" id="PF02517"/>
    </source>
</evidence>
<proteinExistence type="predicted"/>
<evidence type="ECO:0000313" key="3">
    <source>
        <dbReference type="EMBL" id="KFB98698.1"/>
    </source>
</evidence>
<keyword evidence="4" id="KW-1185">Reference proteome</keyword>
<sequence length="217" mass="24841">MSNYTIRLAQSLWYFGMPTLWYGLSIFTGIWVYNGTFINPAYSFVLFVLISFIIITPCWLLYKEKYGTLTIGRFSGKLMLQFVAVLAPVLILTNLMTTEENNWFLQVIDSSVKGWLAVILAMVFFAPIVEEIIFRGFLLQGFLIWLPNNRLACCVLVSLIFSAAHVQYKSNAIIAELIILSLFFCYVRIISKGLLMPVLCHMLTNAIILLWYYLGVV</sequence>